<keyword evidence="1" id="KW-1133">Transmembrane helix</keyword>
<evidence type="ECO:0000313" key="2">
    <source>
        <dbReference type="Proteomes" id="UP000887575"/>
    </source>
</evidence>
<dbReference type="PANTHER" id="PTHR23021">
    <property type="entry name" value="SERPENTINE RECEPTOR, CLASS T"/>
    <property type="match status" value="1"/>
</dbReference>
<accession>A0AAF3EPM3</accession>
<name>A0AAF3EPM3_9BILA</name>
<evidence type="ECO:0000313" key="3">
    <source>
        <dbReference type="WBParaSite" id="MBELARI_LOCUS16028"/>
    </source>
</evidence>
<sequence length="127" mass="14243">MASYFYVLLAVNRFLVVVSSPKVTHMFQKIPISLWLLLGLLYGLAAGIGSKPLPFNSRAFGGIYVPAIEDLKKEFPIYLNRWHEYHNLSIGVLVFILYSAIAGILIKKRGDTTQKISKGEMNVSLQI</sequence>
<dbReference type="Proteomes" id="UP000887575">
    <property type="component" value="Unassembled WGS sequence"/>
</dbReference>
<evidence type="ECO:0000256" key="1">
    <source>
        <dbReference type="SAM" id="Phobius"/>
    </source>
</evidence>
<reference evidence="3" key="1">
    <citation type="submission" date="2024-02" db="UniProtKB">
        <authorList>
            <consortium name="WormBaseParasite"/>
        </authorList>
    </citation>
    <scope>IDENTIFICATION</scope>
</reference>
<feature type="transmembrane region" description="Helical" evidence="1">
    <location>
        <begin position="88"/>
        <end position="106"/>
    </location>
</feature>
<keyword evidence="2" id="KW-1185">Reference proteome</keyword>
<dbReference type="WBParaSite" id="MBELARI_LOCUS16028">
    <property type="protein sequence ID" value="MBELARI_LOCUS16028"/>
    <property type="gene ID" value="MBELARI_LOCUS16028"/>
</dbReference>
<organism evidence="2 3">
    <name type="scientific">Mesorhabditis belari</name>
    <dbReference type="NCBI Taxonomy" id="2138241"/>
    <lineage>
        <taxon>Eukaryota</taxon>
        <taxon>Metazoa</taxon>
        <taxon>Ecdysozoa</taxon>
        <taxon>Nematoda</taxon>
        <taxon>Chromadorea</taxon>
        <taxon>Rhabditida</taxon>
        <taxon>Rhabditina</taxon>
        <taxon>Rhabditomorpha</taxon>
        <taxon>Rhabditoidea</taxon>
        <taxon>Rhabditidae</taxon>
        <taxon>Mesorhabditinae</taxon>
        <taxon>Mesorhabditis</taxon>
    </lineage>
</organism>
<dbReference type="Pfam" id="PF10321">
    <property type="entry name" value="7TM_GPCR_Srt"/>
    <property type="match status" value="1"/>
</dbReference>
<proteinExistence type="predicted"/>
<dbReference type="AlphaFoldDB" id="A0AAF3EPM3"/>
<dbReference type="PANTHER" id="PTHR23021:SF11">
    <property type="entry name" value="SERPENTINE RECEPTOR, CLASS T"/>
    <property type="match status" value="1"/>
</dbReference>
<dbReference type="InterPro" id="IPR019425">
    <property type="entry name" value="7TM_GPCR_serpentine_rcpt_Srt"/>
</dbReference>
<keyword evidence="1" id="KW-0472">Membrane</keyword>
<feature type="transmembrane region" description="Helical" evidence="1">
    <location>
        <begin position="32"/>
        <end position="50"/>
    </location>
</feature>
<protein>
    <submittedName>
        <fullName evidence="3">Uncharacterized protein</fullName>
    </submittedName>
</protein>
<keyword evidence="1" id="KW-0812">Transmembrane</keyword>